<dbReference type="EMBL" id="OY660886">
    <property type="protein sequence ID" value="CAJ1086693.1"/>
    <property type="molecule type" value="Genomic_DNA"/>
</dbReference>
<keyword evidence="1" id="KW-1015">Disulfide bond</keyword>
<dbReference type="InterPro" id="IPR001304">
    <property type="entry name" value="C-type_lectin-like"/>
</dbReference>
<keyword evidence="4" id="KW-1185">Reference proteome</keyword>
<dbReference type="PANTHER" id="PTHR45784">
    <property type="entry name" value="C-TYPE LECTIN DOMAIN FAMILY 20 MEMBER A-RELATED"/>
    <property type="match status" value="1"/>
</dbReference>
<accession>A0AAV1HPS0</accession>
<protein>
    <submittedName>
        <fullName evidence="3">Macrophage mannose receptor 1-like</fullName>
    </submittedName>
</protein>
<gene>
    <name evidence="3" type="ORF">XNOV1_A026158</name>
</gene>
<reference evidence="3" key="1">
    <citation type="submission" date="2023-08" db="EMBL/GenBank/DDBJ databases">
        <authorList>
            <person name="Alioto T."/>
            <person name="Alioto T."/>
            <person name="Gomez Garrido J."/>
        </authorList>
    </citation>
    <scope>NUCLEOTIDE SEQUENCE</scope>
</reference>
<keyword evidence="3" id="KW-0675">Receptor</keyword>
<name>A0AAV1HPS0_XYRNO</name>
<organism evidence="3 4">
    <name type="scientific">Xyrichtys novacula</name>
    <name type="common">Pearly razorfish</name>
    <name type="synonym">Hemipteronotus novacula</name>
    <dbReference type="NCBI Taxonomy" id="13765"/>
    <lineage>
        <taxon>Eukaryota</taxon>
        <taxon>Metazoa</taxon>
        <taxon>Chordata</taxon>
        <taxon>Craniata</taxon>
        <taxon>Vertebrata</taxon>
        <taxon>Euteleostomi</taxon>
        <taxon>Actinopterygii</taxon>
        <taxon>Neopterygii</taxon>
        <taxon>Teleostei</taxon>
        <taxon>Neoteleostei</taxon>
        <taxon>Acanthomorphata</taxon>
        <taxon>Eupercaria</taxon>
        <taxon>Labriformes</taxon>
        <taxon>Labridae</taxon>
        <taxon>Xyrichtys</taxon>
    </lineage>
</organism>
<evidence type="ECO:0000313" key="4">
    <source>
        <dbReference type="Proteomes" id="UP001178508"/>
    </source>
</evidence>
<dbReference type="InterPro" id="IPR016187">
    <property type="entry name" value="CTDL_fold"/>
</dbReference>
<dbReference type="Proteomes" id="UP001178508">
    <property type="component" value="Chromosome 23"/>
</dbReference>
<dbReference type="InterPro" id="IPR018378">
    <property type="entry name" value="C-type_lectin_CS"/>
</dbReference>
<evidence type="ECO:0000313" key="3">
    <source>
        <dbReference type="EMBL" id="CAJ1086693.1"/>
    </source>
</evidence>
<dbReference type="PROSITE" id="PS00615">
    <property type="entry name" value="C_TYPE_LECTIN_1"/>
    <property type="match status" value="2"/>
</dbReference>
<evidence type="ECO:0000256" key="1">
    <source>
        <dbReference type="ARBA" id="ARBA00023157"/>
    </source>
</evidence>
<dbReference type="SMART" id="SM00034">
    <property type="entry name" value="CLECT"/>
    <property type="match status" value="4"/>
</dbReference>
<feature type="domain" description="C-type lectin" evidence="2">
    <location>
        <begin position="177"/>
        <end position="291"/>
    </location>
</feature>
<dbReference type="SUPFAM" id="SSF56436">
    <property type="entry name" value="C-type lectin-like"/>
    <property type="match status" value="4"/>
</dbReference>
<dbReference type="Gene3D" id="3.10.100.10">
    <property type="entry name" value="Mannose-Binding Protein A, subunit A"/>
    <property type="match status" value="4"/>
</dbReference>
<proteinExistence type="predicted"/>
<feature type="domain" description="C-type lectin" evidence="2">
    <location>
        <begin position="300"/>
        <end position="407"/>
    </location>
</feature>
<dbReference type="PROSITE" id="PS50041">
    <property type="entry name" value="C_TYPE_LECTIN_2"/>
    <property type="match status" value="4"/>
</dbReference>
<feature type="domain" description="C-type lectin" evidence="2">
    <location>
        <begin position="421"/>
        <end position="535"/>
    </location>
</feature>
<feature type="domain" description="C-type lectin" evidence="2">
    <location>
        <begin position="544"/>
        <end position="651"/>
    </location>
</feature>
<sequence length="707" mass="80857">MVLVISFHHWENFGYGVPRLYASAKVCCCVSVSLSFFFRVVTAEPPHPQHASTPSGFVSCASLAVKILELEGRISTLYKIQEAEKHLEKHLDTGTGYSSNQHNLTQVVVWSQIPPLLLLLLCSPLLQNLLSPLTVLPENQHLLLSLSPLTVPLLLHSPSSMTPGPGWHFISCPAYQYHFVSEAETWTKAQAICREKYTDLATAKNTEEMNQLIATVSSHGYNNLVWIGLYTKIDWKWSDGYTASGNQYMNWENIDDDEPDFRSGAQFCGDIEDYGKWWDANCLDELHFVCYTGTPQNAEFVFVEEKKSWFDAQRFCRENYVDLATVRNSTENQRLHDTRPNSEWAWIGLYRAPNLHWSDGTYSTLPHWESGGNPLGFLPVICGAASMWREGKWWALPCVKKYPFVCHTSDWHLTACLPHQYHFVSEAKTWTNAQTFCRETYTDLVTVKNTEEMNQLIATVSSYGYDSSFWIGVSSMIEWKWSDGYTASGDEYMNWQNIKNNEPDFALVSQLCVDVTHDGRWWDDNCYQELHFVCNTDTPQDSGYVFVKEEKIWSEAQRFCRDNYKDLATVRNSTENQRLQSLIPEDDYPWIGLHRDTNLHWSDGSDSSFQFWDYGATSLGSMSVVCGAAVVWRSGQWWALPCEEKHPFVCYTSELAKQVITQEIKTGDPSKNLSDPAVRADILGELQSWLKENGPSGVPLKWEEQPD</sequence>
<dbReference type="InterPro" id="IPR016186">
    <property type="entry name" value="C-type_lectin-like/link_sf"/>
</dbReference>
<dbReference type="AlphaFoldDB" id="A0AAV1HPS0"/>
<evidence type="ECO:0000259" key="2">
    <source>
        <dbReference type="PROSITE" id="PS50041"/>
    </source>
</evidence>
<dbReference type="PANTHER" id="PTHR45784:SF3">
    <property type="entry name" value="C-TYPE LECTIN DOMAIN FAMILY 4 MEMBER K-LIKE-RELATED"/>
    <property type="match status" value="1"/>
</dbReference>
<dbReference type="Pfam" id="PF00059">
    <property type="entry name" value="Lectin_C"/>
    <property type="match status" value="4"/>
</dbReference>